<dbReference type="AlphaFoldDB" id="A0A9J5XLJ9"/>
<dbReference type="EMBL" id="JACXVP010000009">
    <property type="protein sequence ID" value="KAG5588658.1"/>
    <property type="molecule type" value="Genomic_DNA"/>
</dbReference>
<reference evidence="2 3" key="1">
    <citation type="submission" date="2020-09" db="EMBL/GenBank/DDBJ databases">
        <title>De no assembly of potato wild relative species, Solanum commersonii.</title>
        <authorList>
            <person name="Cho K."/>
        </authorList>
    </citation>
    <scope>NUCLEOTIDE SEQUENCE [LARGE SCALE GENOMIC DNA]</scope>
    <source>
        <strain evidence="2">LZ3.2</strain>
        <tissue evidence="2">Leaf</tissue>
    </source>
</reference>
<name>A0A9J5XLJ9_SOLCO</name>
<keyword evidence="3" id="KW-1185">Reference proteome</keyword>
<evidence type="ECO:0000256" key="1">
    <source>
        <dbReference type="SAM" id="Phobius"/>
    </source>
</evidence>
<keyword evidence="1" id="KW-0472">Membrane</keyword>
<dbReference type="Proteomes" id="UP000824120">
    <property type="component" value="Chromosome 9"/>
</dbReference>
<dbReference type="OrthoDB" id="1224760at2759"/>
<evidence type="ECO:0000313" key="2">
    <source>
        <dbReference type="EMBL" id="KAG5588658.1"/>
    </source>
</evidence>
<organism evidence="2 3">
    <name type="scientific">Solanum commersonii</name>
    <name type="common">Commerson's wild potato</name>
    <name type="synonym">Commerson's nightshade</name>
    <dbReference type="NCBI Taxonomy" id="4109"/>
    <lineage>
        <taxon>Eukaryota</taxon>
        <taxon>Viridiplantae</taxon>
        <taxon>Streptophyta</taxon>
        <taxon>Embryophyta</taxon>
        <taxon>Tracheophyta</taxon>
        <taxon>Spermatophyta</taxon>
        <taxon>Magnoliopsida</taxon>
        <taxon>eudicotyledons</taxon>
        <taxon>Gunneridae</taxon>
        <taxon>Pentapetalae</taxon>
        <taxon>asterids</taxon>
        <taxon>lamiids</taxon>
        <taxon>Solanales</taxon>
        <taxon>Solanaceae</taxon>
        <taxon>Solanoideae</taxon>
        <taxon>Solaneae</taxon>
        <taxon>Solanum</taxon>
    </lineage>
</organism>
<comment type="caution">
    <text evidence="2">The sequence shown here is derived from an EMBL/GenBank/DDBJ whole genome shotgun (WGS) entry which is preliminary data.</text>
</comment>
<proteinExistence type="predicted"/>
<accession>A0A9J5XLJ9</accession>
<feature type="transmembrane region" description="Helical" evidence="1">
    <location>
        <begin position="12"/>
        <end position="30"/>
    </location>
</feature>
<evidence type="ECO:0000313" key="3">
    <source>
        <dbReference type="Proteomes" id="UP000824120"/>
    </source>
</evidence>
<sequence>MEPWETRFWYRSTLIFDGAAFVFMVSDTILGPEDVKPMHNMVILFIFTNLLSLALHIHIQKTTPGSANLSNPISPALVNFSKPQGVIFGCIVLFLQQHRVPVGLYLFGALISGVITVFCTVMLLRPVVIDMGIMYTLCSLSIGVSVRVHQLNQPTWITFRFCCFLVYARTYLDHRVIMAAEEVIAAAET</sequence>
<gene>
    <name evidence="2" type="ORF">H5410_049092</name>
</gene>
<feature type="transmembrane region" description="Helical" evidence="1">
    <location>
        <begin position="102"/>
        <end position="124"/>
    </location>
</feature>
<feature type="transmembrane region" description="Helical" evidence="1">
    <location>
        <begin position="42"/>
        <end position="59"/>
    </location>
</feature>
<protein>
    <submittedName>
        <fullName evidence="2">Uncharacterized protein</fullName>
    </submittedName>
</protein>
<keyword evidence="1" id="KW-1133">Transmembrane helix</keyword>
<keyword evidence="1" id="KW-0812">Transmembrane</keyword>